<reference evidence="1" key="1">
    <citation type="journal article" date="2015" name="Nature">
        <title>Complex archaea that bridge the gap between prokaryotes and eukaryotes.</title>
        <authorList>
            <person name="Spang A."/>
            <person name="Saw J.H."/>
            <person name="Jorgensen S.L."/>
            <person name="Zaremba-Niedzwiedzka K."/>
            <person name="Martijn J."/>
            <person name="Lind A.E."/>
            <person name="van Eijk R."/>
            <person name="Schleper C."/>
            <person name="Guy L."/>
            <person name="Ettema T.J."/>
        </authorList>
    </citation>
    <scope>NUCLEOTIDE SEQUENCE</scope>
</reference>
<proteinExistence type="predicted"/>
<gene>
    <name evidence="1" type="ORF">LCGC14_1276400</name>
</gene>
<name>A0A0F9KWK1_9ZZZZ</name>
<evidence type="ECO:0000313" key="1">
    <source>
        <dbReference type="EMBL" id="KKM86694.1"/>
    </source>
</evidence>
<dbReference type="AlphaFoldDB" id="A0A0F9KWK1"/>
<dbReference type="EMBL" id="LAZR01007214">
    <property type="protein sequence ID" value="KKM86694.1"/>
    <property type="molecule type" value="Genomic_DNA"/>
</dbReference>
<organism evidence="1">
    <name type="scientific">marine sediment metagenome</name>
    <dbReference type="NCBI Taxonomy" id="412755"/>
    <lineage>
        <taxon>unclassified sequences</taxon>
        <taxon>metagenomes</taxon>
        <taxon>ecological metagenomes</taxon>
    </lineage>
</organism>
<accession>A0A0F9KWK1</accession>
<sequence length="72" mass="7890">MTLEGETTWEQLQDALGVAEDDPLTVTTKICPHDGAVLEGGSDSGDTLYRCPVCNEGFLYYDDDDEDEEDEG</sequence>
<comment type="caution">
    <text evidence="1">The sequence shown here is derived from an EMBL/GenBank/DDBJ whole genome shotgun (WGS) entry which is preliminary data.</text>
</comment>
<protein>
    <submittedName>
        <fullName evidence="1">Uncharacterized protein</fullName>
    </submittedName>
</protein>